<dbReference type="EMBL" id="BMFK01000005">
    <property type="protein sequence ID" value="GGE81903.1"/>
    <property type="molecule type" value="Genomic_DNA"/>
</dbReference>
<evidence type="ECO:0000313" key="2">
    <source>
        <dbReference type="EMBL" id="GGE81903.1"/>
    </source>
</evidence>
<evidence type="ECO:0000313" key="3">
    <source>
        <dbReference type="Proteomes" id="UP000605259"/>
    </source>
</evidence>
<protein>
    <submittedName>
        <fullName evidence="2">Uncharacterized protein</fullName>
    </submittedName>
</protein>
<reference evidence="2" key="1">
    <citation type="journal article" date="2014" name="Int. J. Syst. Evol. Microbiol.">
        <title>Complete genome sequence of Corynebacterium casei LMG S-19264T (=DSM 44701T), isolated from a smear-ripened cheese.</title>
        <authorList>
            <consortium name="US DOE Joint Genome Institute (JGI-PGF)"/>
            <person name="Walter F."/>
            <person name="Albersmeier A."/>
            <person name="Kalinowski J."/>
            <person name="Ruckert C."/>
        </authorList>
    </citation>
    <scope>NUCLEOTIDE SEQUENCE</scope>
    <source>
        <strain evidence="2">CGMCC 1.12698</strain>
    </source>
</reference>
<dbReference type="AlphaFoldDB" id="A0A917EU10"/>
<organism evidence="2 3">
    <name type="scientific">Priestia taiwanensis</name>
    <dbReference type="NCBI Taxonomy" id="1347902"/>
    <lineage>
        <taxon>Bacteria</taxon>
        <taxon>Bacillati</taxon>
        <taxon>Bacillota</taxon>
        <taxon>Bacilli</taxon>
        <taxon>Bacillales</taxon>
        <taxon>Bacillaceae</taxon>
        <taxon>Priestia</taxon>
    </lineage>
</organism>
<name>A0A917EU10_9BACI</name>
<accession>A0A917EU10</accession>
<reference evidence="2" key="2">
    <citation type="submission" date="2020-09" db="EMBL/GenBank/DDBJ databases">
        <authorList>
            <person name="Sun Q."/>
            <person name="Zhou Y."/>
        </authorList>
    </citation>
    <scope>NUCLEOTIDE SEQUENCE</scope>
    <source>
        <strain evidence="2">CGMCC 1.12698</strain>
    </source>
</reference>
<sequence>MLALLLYALWTSGGSKHVFSTSPLSKAKYIIGVYRGLLSGWMTSNLVIIINFFYFEYTRS</sequence>
<proteinExistence type="predicted"/>
<keyword evidence="1" id="KW-0812">Transmembrane</keyword>
<keyword evidence="3" id="KW-1185">Reference proteome</keyword>
<dbReference type="Proteomes" id="UP000605259">
    <property type="component" value="Unassembled WGS sequence"/>
</dbReference>
<keyword evidence="1" id="KW-0472">Membrane</keyword>
<gene>
    <name evidence="2" type="ORF">GCM10007140_34440</name>
</gene>
<keyword evidence="1" id="KW-1133">Transmembrane helix</keyword>
<feature type="transmembrane region" description="Helical" evidence="1">
    <location>
        <begin position="36"/>
        <end position="55"/>
    </location>
</feature>
<comment type="caution">
    <text evidence="2">The sequence shown here is derived from an EMBL/GenBank/DDBJ whole genome shotgun (WGS) entry which is preliminary data.</text>
</comment>
<evidence type="ECO:0000256" key="1">
    <source>
        <dbReference type="SAM" id="Phobius"/>
    </source>
</evidence>